<dbReference type="eggNOG" id="KOG4137">
    <property type="taxonomic scope" value="Eukaryota"/>
</dbReference>
<keyword evidence="2" id="KW-0805">Transcription regulation</keyword>
<gene>
    <name evidence="7" type="ORF">GUITHDRAFT_152532</name>
</gene>
<feature type="compositionally biased region" description="Basic residues" evidence="5">
    <location>
        <begin position="96"/>
        <end position="117"/>
    </location>
</feature>
<reference evidence="9" key="2">
    <citation type="submission" date="2012-11" db="EMBL/GenBank/DDBJ databases">
        <authorList>
            <person name="Kuo A."/>
            <person name="Curtis B.A."/>
            <person name="Tanifuji G."/>
            <person name="Burki F."/>
            <person name="Gruber A."/>
            <person name="Irimia M."/>
            <person name="Maruyama S."/>
            <person name="Arias M.C."/>
            <person name="Ball S.G."/>
            <person name="Gile G.H."/>
            <person name="Hirakawa Y."/>
            <person name="Hopkins J.F."/>
            <person name="Rensing S.A."/>
            <person name="Schmutz J."/>
            <person name="Symeonidi A."/>
            <person name="Elias M."/>
            <person name="Eveleigh R.J."/>
            <person name="Herman E.K."/>
            <person name="Klute M.J."/>
            <person name="Nakayama T."/>
            <person name="Obornik M."/>
            <person name="Reyes-Prieto A."/>
            <person name="Armbrust E.V."/>
            <person name="Aves S.J."/>
            <person name="Beiko R.G."/>
            <person name="Coutinho P."/>
            <person name="Dacks J.B."/>
            <person name="Durnford D.G."/>
            <person name="Fast N.M."/>
            <person name="Green B.R."/>
            <person name="Grisdale C."/>
            <person name="Hempe F."/>
            <person name="Henrissat B."/>
            <person name="Hoppner M.P."/>
            <person name="Ishida K.-I."/>
            <person name="Kim E."/>
            <person name="Koreny L."/>
            <person name="Kroth P.G."/>
            <person name="Liu Y."/>
            <person name="Malik S.-B."/>
            <person name="Maier U.G."/>
            <person name="McRose D."/>
            <person name="Mock T."/>
            <person name="Neilson J.A."/>
            <person name="Onodera N.T."/>
            <person name="Poole A.M."/>
            <person name="Pritham E.J."/>
            <person name="Richards T.A."/>
            <person name="Rocap G."/>
            <person name="Roy S.W."/>
            <person name="Sarai C."/>
            <person name="Schaack S."/>
            <person name="Shirato S."/>
            <person name="Slamovits C.H."/>
            <person name="Spencer D.F."/>
            <person name="Suzuki S."/>
            <person name="Worden A.Z."/>
            <person name="Zauner S."/>
            <person name="Barry K."/>
            <person name="Bell C."/>
            <person name="Bharti A.K."/>
            <person name="Crow J.A."/>
            <person name="Grimwood J."/>
            <person name="Kramer R."/>
            <person name="Lindquist E."/>
            <person name="Lucas S."/>
            <person name="Salamov A."/>
            <person name="McFadden G.I."/>
            <person name="Lane C.E."/>
            <person name="Keeling P.J."/>
            <person name="Gray M.W."/>
            <person name="Grigoriev I.V."/>
            <person name="Archibald J.M."/>
        </authorList>
    </citation>
    <scope>NUCLEOTIDE SEQUENCE</scope>
    <source>
        <strain evidence="9">CCMP2712</strain>
    </source>
</reference>
<dbReference type="OrthoDB" id="49520at2759"/>
<dbReference type="InterPro" id="IPR016197">
    <property type="entry name" value="Chromo-like_dom_sf"/>
</dbReference>
<evidence type="ECO:0000256" key="1">
    <source>
        <dbReference type="ARBA" id="ARBA00004123"/>
    </source>
</evidence>
<organism evidence="7">
    <name type="scientific">Guillardia theta (strain CCMP2712)</name>
    <name type="common">Cryptophyte</name>
    <dbReference type="NCBI Taxonomy" id="905079"/>
    <lineage>
        <taxon>Eukaryota</taxon>
        <taxon>Cryptophyceae</taxon>
        <taxon>Pyrenomonadales</taxon>
        <taxon>Geminigeraceae</taxon>
        <taxon>Guillardia</taxon>
    </lineage>
</organism>
<evidence type="ECO:0000256" key="5">
    <source>
        <dbReference type="SAM" id="MobiDB-lite"/>
    </source>
</evidence>
<dbReference type="EMBL" id="JH992996">
    <property type="protein sequence ID" value="EKX46130.1"/>
    <property type="molecule type" value="Genomic_DNA"/>
</dbReference>
<evidence type="ECO:0000313" key="9">
    <source>
        <dbReference type="Proteomes" id="UP000011087"/>
    </source>
</evidence>
<name>L1JDE1_GUITC</name>
<reference evidence="8" key="3">
    <citation type="submission" date="2016-03" db="UniProtKB">
        <authorList>
            <consortium name="EnsemblProtists"/>
        </authorList>
    </citation>
    <scope>IDENTIFICATION</scope>
</reference>
<dbReference type="InterPro" id="IPR029525">
    <property type="entry name" value="INO80C/Ies6"/>
</dbReference>
<dbReference type="GeneID" id="17302725"/>
<comment type="subcellular location">
    <subcellularLocation>
        <location evidence="1">Nucleus</location>
    </subcellularLocation>
</comment>
<sequence>MGSDATIEGMQVGKGGSVEVEAEGEWWDAEVIKIKNGQIKIHYVGGLSQDDEWIPIASSRVRLPRSTEAAKEGLPKKRGRSSQQESAEPVPVPHKLPFKLHTMKTHDKAKKKQSRGLKKIIESEGFDKMSLEVATYSSIEAPPSILPSKKYCDLTGLGARYTDPQTKL</sequence>
<protein>
    <recommendedName>
        <fullName evidence="6">Vps72/YL1 C-terminal domain-containing protein</fullName>
    </recommendedName>
</protein>
<feature type="domain" description="Vps72/YL1 C-terminal" evidence="6">
    <location>
        <begin position="151"/>
        <end position="168"/>
    </location>
</feature>
<dbReference type="Pfam" id="PF08265">
    <property type="entry name" value="YL1_C"/>
    <property type="match status" value="1"/>
</dbReference>
<dbReference type="Gene3D" id="2.30.30.140">
    <property type="match status" value="1"/>
</dbReference>
<evidence type="ECO:0000256" key="4">
    <source>
        <dbReference type="ARBA" id="ARBA00023242"/>
    </source>
</evidence>
<evidence type="ECO:0000313" key="7">
    <source>
        <dbReference type="EMBL" id="EKX46130.1"/>
    </source>
</evidence>
<evidence type="ECO:0000313" key="8">
    <source>
        <dbReference type="EnsemblProtists" id="EKX46130"/>
    </source>
</evidence>
<dbReference type="STRING" id="905079.L1JDE1"/>
<dbReference type="Proteomes" id="UP000011087">
    <property type="component" value="Unassembled WGS sequence"/>
</dbReference>
<dbReference type="PANTHER" id="PTHR31200">
    <property type="entry name" value="INO80 COMPLEX SUBUNIT C"/>
    <property type="match status" value="1"/>
</dbReference>
<dbReference type="RefSeq" id="XP_005833110.1">
    <property type="nucleotide sequence ID" value="XM_005833053.1"/>
</dbReference>
<dbReference type="InterPro" id="IPR013272">
    <property type="entry name" value="Vps72/YL1_C"/>
</dbReference>
<dbReference type="GO" id="GO:0031011">
    <property type="term" value="C:Ino80 complex"/>
    <property type="evidence" value="ECO:0007669"/>
    <property type="project" value="InterPro"/>
</dbReference>
<evidence type="ECO:0000256" key="2">
    <source>
        <dbReference type="ARBA" id="ARBA00023015"/>
    </source>
</evidence>
<dbReference type="EnsemblProtists" id="EKX46130">
    <property type="protein sequence ID" value="EKX46130"/>
    <property type="gene ID" value="GUITHDRAFT_152532"/>
</dbReference>
<dbReference type="SUPFAM" id="SSF54160">
    <property type="entry name" value="Chromo domain-like"/>
    <property type="match status" value="1"/>
</dbReference>
<dbReference type="PaxDb" id="55529-EKX46130"/>
<feature type="non-terminal residue" evidence="7">
    <location>
        <position position="168"/>
    </location>
</feature>
<dbReference type="KEGG" id="gtt:GUITHDRAFT_152532"/>
<evidence type="ECO:0000256" key="3">
    <source>
        <dbReference type="ARBA" id="ARBA00023163"/>
    </source>
</evidence>
<accession>L1JDE1</accession>
<dbReference type="GO" id="GO:0006338">
    <property type="term" value="P:chromatin remodeling"/>
    <property type="evidence" value="ECO:0007669"/>
    <property type="project" value="InterPro"/>
</dbReference>
<proteinExistence type="predicted"/>
<evidence type="ECO:0000259" key="6">
    <source>
        <dbReference type="Pfam" id="PF08265"/>
    </source>
</evidence>
<dbReference type="PANTHER" id="PTHR31200:SF1">
    <property type="entry name" value="INO80 COMPLEX SUBUNIT C"/>
    <property type="match status" value="1"/>
</dbReference>
<dbReference type="HOGENOM" id="CLU_096901_0_0_1"/>
<keyword evidence="9" id="KW-1185">Reference proteome</keyword>
<keyword evidence="4" id="KW-0539">Nucleus</keyword>
<keyword evidence="3" id="KW-0804">Transcription</keyword>
<dbReference type="AlphaFoldDB" id="L1JDE1"/>
<feature type="region of interest" description="Disordered" evidence="5">
    <location>
        <begin position="64"/>
        <end position="117"/>
    </location>
</feature>
<reference evidence="7 9" key="1">
    <citation type="journal article" date="2012" name="Nature">
        <title>Algal genomes reveal evolutionary mosaicism and the fate of nucleomorphs.</title>
        <authorList>
            <consortium name="DOE Joint Genome Institute"/>
            <person name="Curtis B.A."/>
            <person name="Tanifuji G."/>
            <person name="Burki F."/>
            <person name="Gruber A."/>
            <person name="Irimia M."/>
            <person name="Maruyama S."/>
            <person name="Arias M.C."/>
            <person name="Ball S.G."/>
            <person name="Gile G.H."/>
            <person name="Hirakawa Y."/>
            <person name="Hopkins J.F."/>
            <person name="Kuo A."/>
            <person name="Rensing S.A."/>
            <person name="Schmutz J."/>
            <person name="Symeonidi A."/>
            <person name="Elias M."/>
            <person name="Eveleigh R.J."/>
            <person name="Herman E.K."/>
            <person name="Klute M.J."/>
            <person name="Nakayama T."/>
            <person name="Obornik M."/>
            <person name="Reyes-Prieto A."/>
            <person name="Armbrust E.V."/>
            <person name="Aves S.J."/>
            <person name="Beiko R.G."/>
            <person name="Coutinho P."/>
            <person name="Dacks J.B."/>
            <person name="Durnford D.G."/>
            <person name="Fast N.M."/>
            <person name="Green B.R."/>
            <person name="Grisdale C.J."/>
            <person name="Hempel F."/>
            <person name="Henrissat B."/>
            <person name="Hoppner M.P."/>
            <person name="Ishida K."/>
            <person name="Kim E."/>
            <person name="Koreny L."/>
            <person name="Kroth P.G."/>
            <person name="Liu Y."/>
            <person name="Malik S.B."/>
            <person name="Maier U.G."/>
            <person name="McRose D."/>
            <person name="Mock T."/>
            <person name="Neilson J.A."/>
            <person name="Onodera N.T."/>
            <person name="Poole A.M."/>
            <person name="Pritham E.J."/>
            <person name="Richards T.A."/>
            <person name="Rocap G."/>
            <person name="Roy S.W."/>
            <person name="Sarai C."/>
            <person name="Schaack S."/>
            <person name="Shirato S."/>
            <person name="Slamovits C.H."/>
            <person name="Spencer D.F."/>
            <person name="Suzuki S."/>
            <person name="Worden A.Z."/>
            <person name="Zauner S."/>
            <person name="Barry K."/>
            <person name="Bell C."/>
            <person name="Bharti A.K."/>
            <person name="Crow J.A."/>
            <person name="Grimwood J."/>
            <person name="Kramer R."/>
            <person name="Lindquist E."/>
            <person name="Lucas S."/>
            <person name="Salamov A."/>
            <person name="McFadden G.I."/>
            <person name="Lane C.E."/>
            <person name="Keeling P.J."/>
            <person name="Gray M.W."/>
            <person name="Grigoriev I.V."/>
            <person name="Archibald J.M."/>
        </authorList>
    </citation>
    <scope>NUCLEOTIDE SEQUENCE</scope>
    <source>
        <strain evidence="7 9">CCMP2712</strain>
    </source>
</reference>